<dbReference type="CDD" id="cd00387">
    <property type="entry name" value="Ribosomal_L7_L12"/>
    <property type="match status" value="1"/>
</dbReference>
<dbReference type="GO" id="GO:0003735">
    <property type="term" value="F:structural constituent of ribosome"/>
    <property type="evidence" value="ECO:0007669"/>
    <property type="project" value="InterPro"/>
</dbReference>
<evidence type="ECO:0000256" key="2">
    <source>
        <dbReference type="ARBA" id="ARBA00022980"/>
    </source>
</evidence>
<dbReference type="Proteomes" id="UP000054350">
    <property type="component" value="Unassembled WGS sequence"/>
</dbReference>
<keyword evidence="7" id="KW-1185">Reference proteome</keyword>
<dbReference type="OMA" id="LEDKWGV"/>
<proteinExistence type="inferred from homology"/>
<dbReference type="InterPro" id="IPR008932">
    <property type="entry name" value="Ribosomal_bL12_oligo"/>
</dbReference>
<dbReference type="SUPFAM" id="SSF48300">
    <property type="entry name" value="Ribosomal protein L7/12, oligomerisation (N-terminal) domain"/>
    <property type="match status" value="1"/>
</dbReference>
<dbReference type="InterPro" id="IPR036235">
    <property type="entry name" value="Ribosomal_bL12_oligo_N_sf"/>
</dbReference>
<evidence type="ECO:0000313" key="7">
    <source>
        <dbReference type="Proteomes" id="UP000054350"/>
    </source>
</evidence>
<dbReference type="GO" id="GO:0003729">
    <property type="term" value="F:mRNA binding"/>
    <property type="evidence" value="ECO:0007669"/>
    <property type="project" value="TreeGrafter"/>
</dbReference>
<evidence type="ECO:0000259" key="5">
    <source>
        <dbReference type="Pfam" id="PF16320"/>
    </source>
</evidence>
<dbReference type="VEuPathDB" id="FungiDB:AMAG_05046"/>
<protein>
    <submittedName>
        <fullName evidence="6">Ribosomal protein L7/L12</fullName>
    </submittedName>
</protein>
<evidence type="ECO:0000256" key="3">
    <source>
        <dbReference type="ARBA" id="ARBA00023274"/>
    </source>
</evidence>
<dbReference type="PANTHER" id="PTHR45987:SF4">
    <property type="entry name" value="LARGE RIBOSOMAL SUBUNIT PROTEIN BL12M"/>
    <property type="match status" value="1"/>
</dbReference>
<dbReference type="GO" id="GO:0006412">
    <property type="term" value="P:translation"/>
    <property type="evidence" value="ECO:0007669"/>
    <property type="project" value="InterPro"/>
</dbReference>
<dbReference type="eggNOG" id="KOG1715">
    <property type="taxonomic scope" value="Eukaryota"/>
</dbReference>
<dbReference type="STRING" id="578462.A0A0L0S753"/>
<dbReference type="InterPro" id="IPR014719">
    <property type="entry name" value="Ribosomal_bL12_C/ClpS-like"/>
</dbReference>
<feature type="domain" description="Large ribosomal subunit protein bL12 C-terminal" evidence="4">
    <location>
        <begin position="104"/>
        <end position="171"/>
    </location>
</feature>
<dbReference type="AlphaFoldDB" id="A0A0L0S753"/>
<comment type="similarity">
    <text evidence="1">Belongs to the bacterial ribosomal protein bL12 family.</text>
</comment>
<accession>A0A0L0S753</accession>
<sequence length="172" mass="18213">MIAARNAAMLRAPLARSLAAAARPTAAVAAARWYSDKPAANPELTAIVDKIAKLTLTETADLIGMLKERLNISEVAVPVAAAPAAAAPAAAPVEEEKPAEKTQFKVKLEKFDTASKAKIIKEIRALMPSMNLVEAKKFVESAPKMIKEDVPKEEAEKMKAALEAAGATVILE</sequence>
<organism evidence="6 7">
    <name type="scientific">Allomyces macrogynus (strain ATCC 38327)</name>
    <name type="common">Allomyces javanicus var. macrogynus</name>
    <dbReference type="NCBI Taxonomy" id="578462"/>
    <lineage>
        <taxon>Eukaryota</taxon>
        <taxon>Fungi</taxon>
        <taxon>Fungi incertae sedis</taxon>
        <taxon>Blastocladiomycota</taxon>
        <taxon>Blastocladiomycetes</taxon>
        <taxon>Blastocladiales</taxon>
        <taxon>Blastocladiaceae</taxon>
        <taxon>Allomyces</taxon>
    </lineage>
</organism>
<dbReference type="EMBL" id="GG745332">
    <property type="protein sequence ID" value="KNE58236.1"/>
    <property type="molecule type" value="Genomic_DNA"/>
</dbReference>
<dbReference type="Gene3D" id="1.20.5.710">
    <property type="entry name" value="Single helix bin"/>
    <property type="match status" value="1"/>
</dbReference>
<reference evidence="7" key="2">
    <citation type="submission" date="2009-11" db="EMBL/GenBank/DDBJ databases">
        <title>The Genome Sequence of Allomyces macrogynus strain ATCC 38327.</title>
        <authorList>
            <consortium name="The Broad Institute Genome Sequencing Platform"/>
            <person name="Russ C."/>
            <person name="Cuomo C."/>
            <person name="Shea T."/>
            <person name="Young S.K."/>
            <person name="Zeng Q."/>
            <person name="Koehrsen M."/>
            <person name="Haas B."/>
            <person name="Borodovsky M."/>
            <person name="Guigo R."/>
            <person name="Alvarado L."/>
            <person name="Berlin A."/>
            <person name="Borenstein D."/>
            <person name="Chen Z."/>
            <person name="Engels R."/>
            <person name="Freedman E."/>
            <person name="Gellesch M."/>
            <person name="Goldberg J."/>
            <person name="Griggs A."/>
            <person name="Gujja S."/>
            <person name="Heiman D."/>
            <person name="Hepburn T."/>
            <person name="Howarth C."/>
            <person name="Jen D."/>
            <person name="Larson L."/>
            <person name="Lewis B."/>
            <person name="Mehta T."/>
            <person name="Park D."/>
            <person name="Pearson M."/>
            <person name="Roberts A."/>
            <person name="Saif S."/>
            <person name="Shenoy N."/>
            <person name="Sisk P."/>
            <person name="Stolte C."/>
            <person name="Sykes S."/>
            <person name="Walk T."/>
            <person name="White J."/>
            <person name="Yandava C."/>
            <person name="Burger G."/>
            <person name="Gray M.W."/>
            <person name="Holland P.W.H."/>
            <person name="King N."/>
            <person name="Lang F.B.F."/>
            <person name="Roger A.J."/>
            <person name="Ruiz-Trillo I."/>
            <person name="Lander E."/>
            <person name="Nusbaum C."/>
        </authorList>
    </citation>
    <scope>NUCLEOTIDE SEQUENCE [LARGE SCALE GENOMIC DNA]</scope>
    <source>
        <strain evidence="7">ATCC 38327</strain>
    </source>
</reference>
<gene>
    <name evidence="6" type="ORF">AMAG_05046</name>
</gene>
<dbReference type="HAMAP" id="MF_00368">
    <property type="entry name" value="Ribosomal_bL12"/>
    <property type="match status" value="1"/>
</dbReference>
<evidence type="ECO:0000256" key="1">
    <source>
        <dbReference type="ARBA" id="ARBA00007197"/>
    </source>
</evidence>
<dbReference type="OrthoDB" id="250175at2759"/>
<dbReference type="SUPFAM" id="SSF54736">
    <property type="entry name" value="ClpS-like"/>
    <property type="match status" value="1"/>
</dbReference>
<dbReference type="Pfam" id="PF16320">
    <property type="entry name" value="Ribosomal_L12_N"/>
    <property type="match status" value="1"/>
</dbReference>
<keyword evidence="3" id="KW-0687">Ribonucleoprotein</keyword>
<dbReference type="Pfam" id="PF00542">
    <property type="entry name" value="Ribosomal_L12"/>
    <property type="match status" value="1"/>
</dbReference>
<feature type="domain" description="Large ribosomal subunit protein bL12 oligomerization" evidence="5">
    <location>
        <begin position="45"/>
        <end position="90"/>
    </location>
</feature>
<dbReference type="Gene3D" id="3.30.1390.10">
    <property type="match status" value="1"/>
</dbReference>
<name>A0A0L0S753_ALLM3</name>
<dbReference type="InterPro" id="IPR013823">
    <property type="entry name" value="Ribosomal_bL12_C"/>
</dbReference>
<keyword evidence="2 6" id="KW-0689">Ribosomal protein</keyword>
<dbReference type="InterPro" id="IPR000206">
    <property type="entry name" value="Ribosomal_bL12"/>
</dbReference>
<dbReference type="GO" id="GO:0005762">
    <property type="term" value="C:mitochondrial large ribosomal subunit"/>
    <property type="evidence" value="ECO:0007669"/>
    <property type="project" value="TreeGrafter"/>
</dbReference>
<evidence type="ECO:0000259" key="4">
    <source>
        <dbReference type="Pfam" id="PF00542"/>
    </source>
</evidence>
<evidence type="ECO:0000313" key="6">
    <source>
        <dbReference type="EMBL" id="KNE58236.1"/>
    </source>
</evidence>
<reference evidence="6 7" key="1">
    <citation type="submission" date="2009-11" db="EMBL/GenBank/DDBJ databases">
        <title>Annotation of Allomyces macrogynus ATCC 38327.</title>
        <authorList>
            <consortium name="The Broad Institute Genome Sequencing Platform"/>
            <person name="Russ C."/>
            <person name="Cuomo C."/>
            <person name="Burger G."/>
            <person name="Gray M.W."/>
            <person name="Holland P.W.H."/>
            <person name="King N."/>
            <person name="Lang F.B.F."/>
            <person name="Roger A.J."/>
            <person name="Ruiz-Trillo I."/>
            <person name="Young S.K."/>
            <person name="Zeng Q."/>
            <person name="Gargeya S."/>
            <person name="Fitzgerald M."/>
            <person name="Haas B."/>
            <person name="Abouelleil A."/>
            <person name="Alvarado L."/>
            <person name="Arachchi H.M."/>
            <person name="Berlin A."/>
            <person name="Chapman S.B."/>
            <person name="Gearin G."/>
            <person name="Goldberg J."/>
            <person name="Griggs A."/>
            <person name="Gujja S."/>
            <person name="Hansen M."/>
            <person name="Heiman D."/>
            <person name="Howarth C."/>
            <person name="Larimer J."/>
            <person name="Lui A."/>
            <person name="MacDonald P.J.P."/>
            <person name="McCowen C."/>
            <person name="Montmayeur A."/>
            <person name="Murphy C."/>
            <person name="Neiman D."/>
            <person name="Pearson M."/>
            <person name="Priest M."/>
            <person name="Roberts A."/>
            <person name="Saif S."/>
            <person name="Shea T."/>
            <person name="Sisk P."/>
            <person name="Stolte C."/>
            <person name="Sykes S."/>
            <person name="Wortman J."/>
            <person name="Nusbaum C."/>
            <person name="Birren B."/>
        </authorList>
    </citation>
    <scope>NUCLEOTIDE SEQUENCE [LARGE SCALE GENOMIC DNA]</scope>
    <source>
        <strain evidence="6 7">ATCC 38327</strain>
    </source>
</reference>
<dbReference type="PANTHER" id="PTHR45987">
    <property type="entry name" value="39S RIBOSOMAL PROTEIN L12"/>
    <property type="match status" value="1"/>
</dbReference>
<dbReference type="FunFam" id="3.30.1390.10:FF:000001">
    <property type="entry name" value="50S ribosomal protein L7/L12"/>
    <property type="match status" value="1"/>
</dbReference>